<proteinExistence type="predicted"/>
<accession>A0AB74JN37</accession>
<dbReference type="Proteomes" id="UP000310374">
    <property type="component" value="Unassembled WGS sequence"/>
</dbReference>
<dbReference type="AlphaFoldDB" id="A0AB74JN37"/>
<comment type="caution">
    <text evidence="1">The sequence shown here is derived from an EMBL/GenBank/DDBJ whole genome shotgun (WGS) entry which is preliminary data.</text>
</comment>
<evidence type="ECO:0000313" key="2">
    <source>
        <dbReference type="Proteomes" id="UP000310374"/>
    </source>
</evidence>
<dbReference type="EMBL" id="QZAT01000122">
    <property type="protein sequence ID" value="THX24417.1"/>
    <property type="molecule type" value="Genomic_DNA"/>
</dbReference>
<gene>
    <name evidence="1" type="ORF">D6D12_07672</name>
</gene>
<evidence type="ECO:0000313" key="1">
    <source>
        <dbReference type="EMBL" id="THX24417.1"/>
    </source>
</evidence>
<reference evidence="1 2" key="1">
    <citation type="submission" date="2018-10" db="EMBL/GenBank/DDBJ databases">
        <title>Fifty Aureobasidium pullulans genomes reveal a recombining polyextremotolerant generalist.</title>
        <authorList>
            <person name="Gostincar C."/>
            <person name="Turk M."/>
            <person name="Zajc J."/>
            <person name="Gunde-Cimerman N."/>
        </authorList>
    </citation>
    <scope>NUCLEOTIDE SEQUENCE [LARGE SCALE GENOMIC DNA]</scope>
    <source>
        <strain evidence="1 2">EXF-10081</strain>
    </source>
</reference>
<organism evidence="1 2">
    <name type="scientific">Aureobasidium pullulans</name>
    <name type="common">Black yeast</name>
    <name type="synonym">Pullularia pullulans</name>
    <dbReference type="NCBI Taxonomy" id="5580"/>
    <lineage>
        <taxon>Eukaryota</taxon>
        <taxon>Fungi</taxon>
        <taxon>Dikarya</taxon>
        <taxon>Ascomycota</taxon>
        <taxon>Pezizomycotina</taxon>
        <taxon>Dothideomycetes</taxon>
        <taxon>Dothideomycetidae</taxon>
        <taxon>Dothideales</taxon>
        <taxon>Saccotheciaceae</taxon>
        <taxon>Aureobasidium</taxon>
    </lineage>
</organism>
<name>A0AB74JN37_AURPU</name>
<sequence>MLLASIEMSTESSWFKIAQCTYRRYRKTTCLLTDVLSVQPRDSLSSLLLFISLLPKSRYIAILSMVMRPTFCFVGDELLNAYMGGLPLDISDLLKPFSHFASYGAFYLHSIEKM</sequence>
<protein>
    <submittedName>
        <fullName evidence="1">Uncharacterized protein</fullName>
    </submittedName>
</protein>